<dbReference type="CDD" id="cd05155">
    <property type="entry name" value="APH_ChoK_like_1"/>
    <property type="match status" value="1"/>
</dbReference>
<evidence type="ECO:0000313" key="3">
    <source>
        <dbReference type="Proteomes" id="UP000682713"/>
    </source>
</evidence>
<protein>
    <submittedName>
        <fullName evidence="2">Aminoglycoside phosphotransferase family protein</fullName>
    </submittedName>
</protein>
<dbReference type="AlphaFoldDB" id="A0A942YM99"/>
<dbReference type="PANTHER" id="PTHR21310:SF42">
    <property type="entry name" value="BIFUNCTIONAL AAC_APH"/>
    <property type="match status" value="1"/>
</dbReference>
<dbReference type="SUPFAM" id="SSF56112">
    <property type="entry name" value="Protein kinase-like (PK-like)"/>
    <property type="match status" value="1"/>
</dbReference>
<keyword evidence="3" id="KW-1185">Reference proteome</keyword>
<organism evidence="2 3">
    <name type="scientific">Lederbergia citrisecunda</name>
    <dbReference type="NCBI Taxonomy" id="2833583"/>
    <lineage>
        <taxon>Bacteria</taxon>
        <taxon>Bacillati</taxon>
        <taxon>Bacillota</taxon>
        <taxon>Bacilli</taxon>
        <taxon>Bacillales</taxon>
        <taxon>Bacillaceae</taxon>
        <taxon>Lederbergia</taxon>
    </lineage>
</organism>
<feature type="domain" description="Aminoglycoside phosphotransferase" evidence="1">
    <location>
        <begin position="29"/>
        <end position="251"/>
    </location>
</feature>
<reference evidence="2 3" key="1">
    <citation type="submission" date="2021-05" db="EMBL/GenBank/DDBJ databases">
        <title>Novel Bacillus species.</title>
        <authorList>
            <person name="Liu G."/>
        </authorList>
    </citation>
    <scope>NUCLEOTIDE SEQUENCE [LARGE SCALE GENOMIC DNA]</scope>
    <source>
        <strain evidence="2 3">FJAT-49732</strain>
    </source>
</reference>
<gene>
    <name evidence="2" type="ORF">KHA93_05530</name>
</gene>
<comment type="caution">
    <text evidence="2">The sequence shown here is derived from an EMBL/GenBank/DDBJ whole genome shotgun (WGS) entry which is preliminary data.</text>
</comment>
<dbReference type="InterPro" id="IPR002575">
    <property type="entry name" value="Aminoglycoside_PTrfase"/>
</dbReference>
<accession>A0A942YM99</accession>
<dbReference type="RefSeq" id="WP_213109822.1">
    <property type="nucleotide sequence ID" value="NZ_JAGYPJ010000001.1"/>
</dbReference>
<dbReference type="Gene3D" id="3.90.1200.10">
    <property type="match status" value="1"/>
</dbReference>
<name>A0A942YM99_9BACI</name>
<dbReference type="Proteomes" id="UP000682713">
    <property type="component" value="Unassembled WGS sequence"/>
</dbReference>
<dbReference type="PANTHER" id="PTHR21310">
    <property type="entry name" value="AMINOGLYCOSIDE PHOSPHOTRANSFERASE-RELATED-RELATED"/>
    <property type="match status" value="1"/>
</dbReference>
<dbReference type="EMBL" id="JAGYPJ010000001">
    <property type="protein sequence ID" value="MBS4199116.1"/>
    <property type="molecule type" value="Genomic_DNA"/>
</dbReference>
<sequence length="285" mass="32036">MNISVELVENLISEQFPQWKDLKIEPVKNSGHDNRTFHLGEKMTVRLPSGKAYEPQVQKEAKWLPILAKNLALPITEPVAKGHPTAEYPFVWSINKWLSGDTVNKNNINLSLFAEELANFLLEFESINASNGPIAGPHNFYRGGDLSVYDSETKEALVKLEGKINIKKCQLIWEQALLSKWESEPIWVHGDIAPGNLLVQNGHLAGVIDFGILGTGDPSCDLAMAWTFFDKDSREVFIKSMNLDKGSWDRAKGWALWKALITYNNLDKKISENARYTVDAILNDA</sequence>
<dbReference type="InterPro" id="IPR011009">
    <property type="entry name" value="Kinase-like_dom_sf"/>
</dbReference>
<dbReference type="Pfam" id="PF01636">
    <property type="entry name" value="APH"/>
    <property type="match status" value="1"/>
</dbReference>
<evidence type="ECO:0000313" key="2">
    <source>
        <dbReference type="EMBL" id="MBS4199116.1"/>
    </source>
</evidence>
<proteinExistence type="predicted"/>
<evidence type="ECO:0000259" key="1">
    <source>
        <dbReference type="Pfam" id="PF01636"/>
    </source>
</evidence>
<dbReference type="InterPro" id="IPR051678">
    <property type="entry name" value="AGP_Transferase"/>
</dbReference>
<dbReference type="Gene3D" id="3.30.200.20">
    <property type="entry name" value="Phosphorylase Kinase, domain 1"/>
    <property type="match status" value="1"/>
</dbReference>